<dbReference type="AlphaFoldDB" id="A0A382F9U7"/>
<reference evidence="2" key="1">
    <citation type="submission" date="2018-05" db="EMBL/GenBank/DDBJ databases">
        <authorList>
            <person name="Lanie J.A."/>
            <person name="Ng W.-L."/>
            <person name="Kazmierczak K.M."/>
            <person name="Andrzejewski T.M."/>
            <person name="Davidsen T.M."/>
            <person name="Wayne K.J."/>
            <person name="Tettelin H."/>
            <person name="Glass J.I."/>
            <person name="Rusch D."/>
            <person name="Podicherti R."/>
            <person name="Tsui H.-C.T."/>
            <person name="Winkler M.E."/>
        </authorList>
    </citation>
    <scope>NUCLEOTIDE SEQUENCE</scope>
</reference>
<accession>A0A382F9U7</accession>
<organism evidence="2">
    <name type="scientific">marine metagenome</name>
    <dbReference type="NCBI Taxonomy" id="408172"/>
    <lineage>
        <taxon>unclassified sequences</taxon>
        <taxon>metagenomes</taxon>
        <taxon>ecological metagenomes</taxon>
    </lineage>
</organism>
<keyword evidence="1" id="KW-0472">Membrane</keyword>
<keyword evidence="1" id="KW-1133">Transmembrane helix</keyword>
<dbReference type="InterPro" id="IPR007263">
    <property type="entry name" value="DCC1-like"/>
</dbReference>
<proteinExistence type="predicted"/>
<name>A0A382F9U7_9ZZZZ</name>
<dbReference type="Pfam" id="PF04134">
    <property type="entry name" value="DCC1-like"/>
    <property type="match status" value="1"/>
</dbReference>
<dbReference type="GO" id="GO:0015035">
    <property type="term" value="F:protein-disulfide reductase activity"/>
    <property type="evidence" value="ECO:0007669"/>
    <property type="project" value="InterPro"/>
</dbReference>
<feature type="transmembrane region" description="Helical" evidence="1">
    <location>
        <begin position="81"/>
        <end position="101"/>
    </location>
</feature>
<sequence length="145" mass="16645">MAERKKHQILYDDECWMCTFQMRLLTWLDWCDVARLVPASNPECLQLAPGLTREGLMEAIHCVKTDGTVLRGARALRFIGLRMPLLTPLALVLWFPGVIWVEEWIYGCVSRNRHLLSRVFGCKSACAVMPQREREGEITPKPMGE</sequence>
<gene>
    <name evidence="2" type="ORF">METZ01_LOCUS212722</name>
</gene>
<evidence type="ECO:0000256" key="1">
    <source>
        <dbReference type="SAM" id="Phobius"/>
    </source>
</evidence>
<evidence type="ECO:0008006" key="3">
    <source>
        <dbReference type="Google" id="ProtNLM"/>
    </source>
</evidence>
<dbReference type="EMBL" id="UINC01048835">
    <property type="protein sequence ID" value="SVB59868.1"/>
    <property type="molecule type" value="Genomic_DNA"/>
</dbReference>
<protein>
    <recommendedName>
        <fullName evidence="3">DUF393 domain-containing protein</fullName>
    </recommendedName>
</protein>
<evidence type="ECO:0000313" key="2">
    <source>
        <dbReference type="EMBL" id="SVB59868.1"/>
    </source>
</evidence>
<keyword evidence="1" id="KW-0812">Transmembrane</keyword>